<reference evidence="5 6" key="1">
    <citation type="submission" date="2020-08" db="EMBL/GenBank/DDBJ databases">
        <title>Genomic Encyclopedia of Type Strains, Phase IV (KMG-IV): sequencing the most valuable type-strain genomes for metagenomic binning, comparative biology and taxonomic classification.</title>
        <authorList>
            <person name="Goeker M."/>
        </authorList>
    </citation>
    <scope>NUCLEOTIDE SEQUENCE [LARGE SCALE GENOMIC DNA]</scope>
    <source>
        <strain evidence="5 6">DSM 103725</strain>
    </source>
</reference>
<keyword evidence="3 5" id="KW-0326">Glycosidase</keyword>
<dbReference type="Gene3D" id="3.20.20.300">
    <property type="entry name" value="Glycoside hydrolase, family 3, N-terminal domain"/>
    <property type="match status" value="1"/>
</dbReference>
<evidence type="ECO:0000256" key="1">
    <source>
        <dbReference type="ARBA" id="ARBA00005336"/>
    </source>
</evidence>
<dbReference type="NCBIfam" id="NF003740">
    <property type="entry name" value="PRK05337.1"/>
    <property type="match status" value="1"/>
</dbReference>
<dbReference type="EC" id="3.2.1.52" evidence="5"/>
<name>A0A7X0H700_9BACT</name>
<dbReference type="InterPro" id="IPR001764">
    <property type="entry name" value="Glyco_hydro_3_N"/>
</dbReference>
<evidence type="ECO:0000313" key="5">
    <source>
        <dbReference type="EMBL" id="MBB6430436.1"/>
    </source>
</evidence>
<comment type="caution">
    <text evidence="5">The sequence shown here is derived from an EMBL/GenBank/DDBJ whole genome shotgun (WGS) entry which is preliminary data.</text>
</comment>
<comment type="similarity">
    <text evidence="1">Belongs to the glycosyl hydrolase 3 family.</text>
</comment>
<dbReference type="GO" id="GO:0009254">
    <property type="term" value="P:peptidoglycan turnover"/>
    <property type="evidence" value="ECO:0007669"/>
    <property type="project" value="TreeGrafter"/>
</dbReference>
<feature type="domain" description="Glycoside hydrolase family 3 N-terminal" evidence="4">
    <location>
        <begin position="41"/>
        <end position="336"/>
    </location>
</feature>
<keyword evidence="6" id="KW-1185">Reference proteome</keyword>
<dbReference type="EMBL" id="JACHGY010000001">
    <property type="protein sequence ID" value="MBB6430436.1"/>
    <property type="molecule type" value="Genomic_DNA"/>
</dbReference>
<dbReference type="SUPFAM" id="SSF51445">
    <property type="entry name" value="(Trans)glycosidases"/>
    <property type="match status" value="1"/>
</dbReference>
<dbReference type="Proteomes" id="UP000541810">
    <property type="component" value="Unassembled WGS sequence"/>
</dbReference>
<dbReference type="InterPro" id="IPR017853">
    <property type="entry name" value="GH"/>
</dbReference>
<dbReference type="PANTHER" id="PTHR30480:SF16">
    <property type="entry name" value="GLYCOSIDE HYDROLASE FAMILY 3 DOMAIN PROTEIN"/>
    <property type="match status" value="1"/>
</dbReference>
<dbReference type="InterPro" id="IPR036962">
    <property type="entry name" value="Glyco_hydro_3_N_sf"/>
</dbReference>
<dbReference type="GO" id="GO:0004563">
    <property type="term" value="F:beta-N-acetylhexosaminidase activity"/>
    <property type="evidence" value="ECO:0007669"/>
    <property type="project" value="UniProtKB-EC"/>
</dbReference>
<dbReference type="RefSeq" id="WP_184677954.1">
    <property type="nucleotide sequence ID" value="NZ_JACHGY010000001.1"/>
</dbReference>
<dbReference type="InterPro" id="IPR050226">
    <property type="entry name" value="NagZ_Beta-hexosaminidase"/>
</dbReference>
<evidence type="ECO:0000259" key="4">
    <source>
        <dbReference type="Pfam" id="PF00933"/>
    </source>
</evidence>
<evidence type="ECO:0000256" key="3">
    <source>
        <dbReference type="ARBA" id="ARBA00023295"/>
    </source>
</evidence>
<proteinExistence type="inferred from homology"/>
<accession>A0A7X0H700</accession>
<dbReference type="AlphaFoldDB" id="A0A7X0H700"/>
<organism evidence="5 6">
    <name type="scientific">Algisphaera agarilytica</name>
    <dbReference type="NCBI Taxonomy" id="1385975"/>
    <lineage>
        <taxon>Bacteria</taxon>
        <taxon>Pseudomonadati</taxon>
        <taxon>Planctomycetota</taxon>
        <taxon>Phycisphaerae</taxon>
        <taxon>Phycisphaerales</taxon>
        <taxon>Phycisphaeraceae</taxon>
        <taxon>Algisphaera</taxon>
    </lineage>
</organism>
<keyword evidence="2 5" id="KW-0378">Hydrolase</keyword>
<sequence>MNTPAPPHTPDPPSLERVVRGLFLAGWDGHTLSPQVRQMLEAGLRGVVLFAKNIQTPDQTAELCSAIHDAHGPHALIAIDQEGGRVARLRDGFFVSPPMATLGRTATPEQLHDLGRLLGLQLKALGIHLNFAPVLDVDTNPDNPVIGDRAFSADPQRVAECGTALAQGMQSVGVAACGKHFPGHGDTRQDSHLTLPRLPHGGKRLDIMEIPPFQHAIDHGIASIMTAHIVFESLNPSPEDNTPATLSSEVIQGLLRTAMGFDGVVISDDLEMKAIADHAPIEDTAVRAVDAGVDLMLVCHHPDLVVRAVDAIVAAVQSGRLSEDKVHAAHQRVERLATQYRPGLTTPETREREAQELAELEARFAALFGSDPAATNDPTDALGA</sequence>
<protein>
    <submittedName>
        <fullName evidence="5">Beta-N-acetylhexosaminidase</fullName>
        <ecNumber evidence="5">3.2.1.52</ecNumber>
    </submittedName>
</protein>
<dbReference type="PANTHER" id="PTHR30480">
    <property type="entry name" value="BETA-HEXOSAMINIDASE-RELATED"/>
    <property type="match status" value="1"/>
</dbReference>
<evidence type="ECO:0000256" key="2">
    <source>
        <dbReference type="ARBA" id="ARBA00022801"/>
    </source>
</evidence>
<dbReference type="GO" id="GO:0005975">
    <property type="term" value="P:carbohydrate metabolic process"/>
    <property type="evidence" value="ECO:0007669"/>
    <property type="project" value="InterPro"/>
</dbReference>
<dbReference type="Pfam" id="PF00933">
    <property type="entry name" value="Glyco_hydro_3"/>
    <property type="match status" value="1"/>
</dbReference>
<gene>
    <name evidence="5" type="ORF">HNQ40_002242</name>
</gene>
<evidence type="ECO:0000313" key="6">
    <source>
        <dbReference type="Proteomes" id="UP000541810"/>
    </source>
</evidence>